<evidence type="ECO:0000256" key="4">
    <source>
        <dbReference type="ARBA" id="ARBA00022692"/>
    </source>
</evidence>
<dbReference type="OrthoDB" id="9800207at2"/>
<dbReference type="EMBL" id="CP039965">
    <property type="protein sequence ID" value="QCO57207.1"/>
    <property type="molecule type" value="Genomic_DNA"/>
</dbReference>
<evidence type="ECO:0000256" key="5">
    <source>
        <dbReference type="ARBA" id="ARBA00022989"/>
    </source>
</evidence>
<dbReference type="AlphaFoldDB" id="A0A4P8EJL6"/>
<keyword evidence="9" id="KW-1185">Reference proteome</keyword>
<sequence>MENPGNARHYLTAREAGLVSCTTCGKLHPAGAKTCLRCGANLASRDAQSLQKVWAWWIAGVIAFIPANTYPMLKTATLGSQSESTLLGGIVELLHHGSLGIAGIVFFASIVIPASKFLAIAYLALGIGRPHRSSAHLRHQVYEVVEFVGRWSMIDVFVVAILTALVQLGAAASIHPGIAAVSFALSVAFTMLSAQSFDARLIWDADKDQAK</sequence>
<feature type="transmembrane region" description="Helical" evidence="7">
    <location>
        <begin position="54"/>
        <end position="73"/>
    </location>
</feature>
<dbReference type="Pfam" id="PF04403">
    <property type="entry name" value="PqiA"/>
    <property type="match status" value="1"/>
</dbReference>
<dbReference type="GO" id="GO:0005886">
    <property type="term" value="C:plasma membrane"/>
    <property type="evidence" value="ECO:0007669"/>
    <property type="project" value="UniProtKB-SubCell"/>
</dbReference>
<evidence type="ECO:0000256" key="2">
    <source>
        <dbReference type="ARBA" id="ARBA00022475"/>
    </source>
</evidence>
<keyword evidence="4 7" id="KW-0812">Transmembrane</keyword>
<evidence type="ECO:0000256" key="1">
    <source>
        <dbReference type="ARBA" id="ARBA00004533"/>
    </source>
</evidence>
<evidence type="ECO:0000256" key="7">
    <source>
        <dbReference type="SAM" id="Phobius"/>
    </source>
</evidence>
<keyword evidence="6 7" id="KW-0472">Membrane</keyword>
<feature type="transmembrane region" description="Helical" evidence="7">
    <location>
        <begin position="93"/>
        <end position="126"/>
    </location>
</feature>
<feature type="transmembrane region" description="Helical" evidence="7">
    <location>
        <begin position="147"/>
        <end position="168"/>
    </location>
</feature>
<gene>
    <name evidence="8" type="ORF">EOK75_15710</name>
</gene>
<keyword evidence="5 7" id="KW-1133">Transmembrane helix</keyword>
<keyword evidence="8" id="KW-0614">Plasmid</keyword>
<organism evidence="8 9">
    <name type="scientific">Pseudorhodobacter turbinis</name>
    <dbReference type="NCBI Taxonomy" id="2500533"/>
    <lineage>
        <taxon>Bacteria</taxon>
        <taxon>Pseudomonadati</taxon>
        <taxon>Pseudomonadota</taxon>
        <taxon>Alphaproteobacteria</taxon>
        <taxon>Rhodobacterales</taxon>
        <taxon>Paracoccaceae</taxon>
        <taxon>Pseudorhodobacter</taxon>
    </lineage>
</organism>
<dbReference type="RefSeq" id="WP_137195011.1">
    <property type="nucleotide sequence ID" value="NZ_CP039965.1"/>
</dbReference>
<evidence type="ECO:0000313" key="8">
    <source>
        <dbReference type="EMBL" id="QCO57207.1"/>
    </source>
</evidence>
<dbReference type="Proteomes" id="UP000298631">
    <property type="component" value="Plasmid unnamed1"/>
</dbReference>
<reference evidence="8 9" key="1">
    <citation type="submission" date="2019-05" db="EMBL/GenBank/DDBJ databases">
        <title>Pseudorhodobacter turbinis sp. nov., isolated from the gut of the Korean turban shell.</title>
        <authorList>
            <person name="Jeong Y.-S."/>
            <person name="Kang W.-R."/>
            <person name="Bae J.-W."/>
        </authorList>
    </citation>
    <scope>NUCLEOTIDE SEQUENCE [LARGE SCALE GENOMIC DNA]</scope>
    <source>
        <strain evidence="8 9">S12M18</strain>
        <plasmid evidence="8 9">unnamed1</plasmid>
    </source>
</reference>
<feature type="transmembrane region" description="Helical" evidence="7">
    <location>
        <begin position="174"/>
        <end position="192"/>
    </location>
</feature>
<evidence type="ECO:0000313" key="9">
    <source>
        <dbReference type="Proteomes" id="UP000298631"/>
    </source>
</evidence>
<proteinExistence type="predicted"/>
<dbReference type="PANTHER" id="PTHR30462:SF3">
    <property type="entry name" value="INTERMEMBRANE TRANSPORT PROTEIN PQIA"/>
    <property type="match status" value="1"/>
</dbReference>
<dbReference type="InterPro" id="IPR051800">
    <property type="entry name" value="PqiA-PqiB_transport"/>
</dbReference>
<name>A0A4P8EJL6_9RHOB</name>
<accession>A0A4P8EJL6</accession>
<geneLocation type="plasmid" evidence="8 9">
    <name>unnamed1</name>
</geneLocation>
<keyword evidence="3" id="KW-0997">Cell inner membrane</keyword>
<keyword evidence="2" id="KW-1003">Cell membrane</keyword>
<evidence type="ECO:0000256" key="6">
    <source>
        <dbReference type="ARBA" id="ARBA00023136"/>
    </source>
</evidence>
<comment type="subcellular location">
    <subcellularLocation>
        <location evidence="1">Cell inner membrane</location>
    </subcellularLocation>
</comment>
<dbReference type="KEGG" id="pseb:EOK75_15710"/>
<dbReference type="InterPro" id="IPR007498">
    <property type="entry name" value="PqiA-like"/>
</dbReference>
<dbReference type="PANTHER" id="PTHR30462">
    <property type="entry name" value="INTERMEMBRANE TRANSPORT PROTEIN PQIB-RELATED"/>
    <property type="match status" value="1"/>
</dbReference>
<evidence type="ECO:0000256" key="3">
    <source>
        <dbReference type="ARBA" id="ARBA00022519"/>
    </source>
</evidence>
<protein>
    <submittedName>
        <fullName evidence="8">Paraquat-inducible membrane protein A</fullName>
    </submittedName>
</protein>